<protein>
    <submittedName>
        <fullName evidence="3">ZP domain-containing protein</fullName>
    </submittedName>
</protein>
<proteinExistence type="predicted"/>
<organism evidence="2 3">
    <name type="scientific">Steinernema glaseri</name>
    <dbReference type="NCBI Taxonomy" id="37863"/>
    <lineage>
        <taxon>Eukaryota</taxon>
        <taxon>Metazoa</taxon>
        <taxon>Ecdysozoa</taxon>
        <taxon>Nematoda</taxon>
        <taxon>Chromadorea</taxon>
        <taxon>Rhabditida</taxon>
        <taxon>Tylenchina</taxon>
        <taxon>Panagrolaimomorpha</taxon>
        <taxon>Strongyloidoidea</taxon>
        <taxon>Steinernematidae</taxon>
        <taxon>Steinernema</taxon>
    </lineage>
</organism>
<reference evidence="3" key="1">
    <citation type="submission" date="2016-11" db="UniProtKB">
        <authorList>
            <consortium name="WormBaseParasite"/>
        </authorList>
    </citation>
    <scope>IDENTIFICATION</scope>
</reference>
<evidence type="ECO:0000256" key="1">
    <source>
        <dbReference type="SAM" id="Phobius"/>
    </source>
</evidence>
<keyword evidence="1" id="KW-0472">Membrane</keyword>
<name>A0A1I7YP98_9BILA</name>
<keyword evidence="1" id="KW-0812">Transmembrane</keyword>
<keyword evidence="2" id="KW-1185">Reference proteome</keyword>
<evidence type="ECO:0000313" key="3">
    <source>
        <dbReference type="WBParaSite" id="L893_g18317.t1"/>
    </source>
</evidence>
<dbReference type="Proteomes" id="UP000095287">
    <property type="component" value="Unplaced"/>
</dbReference>
<feature type="transmembrane region" description="Helical" evidence="1">
    <location>
        <begin position="457"/>
        <end position="482"/>
    </location>
</feature>
<dbReference type="AlphaFoldDB" id="A0A1I7YP98"/>
<dbReference type="WBParaSite" id="L893_g18317.t1">
    <property type="protein sequence ID" value="L893_g18317.t1"/>
    <property type="gene ID" value="L893_g18317"/>
</dbReference>
<keyword evidence="1" id="KW-1133">Transmembrane helix</keyword>
<sequence>MLHKGNINCFSFSANETLQSLHLQPSAPLNPLLCELAVGPSVMKTISTIVFSLLLMAVTADLRLLVNESIPQSQENRTVYLFVRREIGIGDNVTKCANARLEVELSSGVVLTYTVDSSSTILITYDAPSGSIEKGCADPEEAIVGRKRLSRSLVIGMEFDDSQLQVDIDKKKLPTVTLRDEEQLVAVRFFTANSCSHTRTTKSFVSLPTSLDQAFFPLNPLLCELAVGPFVMKTVSAIVFSFLFLAVAADLRLLVNESIPQLQVNRTVYLTVRREIGIGDNVTKCANARLEVELSSGVLLTYTVDSSSTILIAYDAPSGSIGKGCADPDEAVVGRKRLSRSLVIGMEFDDSQLQVDIDKKKLPTVTLRDREQLVAVRFFTANSCSHTRTTKSFVSLSTSLDQDLKNGAKVTGLRIALPGNVVVLTEPQSPQRTRTPSGKEIIQIHKLEFDGMRDEKLVLTFLSFATLVGLFVQSQVTFMRAASKKQYERKKNRSLNFMKITTARLARVQDMLKKSQMLMRAAYALPRDFDRSLLKPVQKK</sequence>
<evidence type="ECO:0000313" key="2">
    <source>
        <dbReference type="Proteomes" id="UP000095287"/>
    </source>
</evidence>
<accession>A0A1I7YP98</accession>